<comment type="caution">
    <text evidence="1">The sequence shown here is derived from an EMBL/GenBank/DDBJ whole genome shotgun (WGS) entry which is preliminary data.</text>
</comment>
<dbReference type="Proteomes" id="UP001283361">
    <property type="component" value="Unassembled WGS sequence"/>
</dbReference>
<reference evidence="1" key="1">
    <citation type="journal article" date="2023" name="G3 (Bethesda)">
        <title>A reference genome for the long-term kleptoplast-retaining sea slug Elysia crispata morphotype clarki.</title>
        <authorList>
            <person name="Eastman K.E."/>
            <person name="Pendleton A.L."/>
            <person name="Shaikh M.A."/>
            <person name="Suttiyut T."/>
            <person name="Ogas R."/>
            <person name="Tomko P."/>
            <person name="Gavelis G."/>
            <person name="Widhalm J.R."/>
            <person name="Wisecaver J.H."/>
        </authorList>
    </citation>
    <scope>NUCLEOTIDE SEQUENCE</scope>
    <source>
        <strain evidence="1">ECLA1</strain>
    </source>
</reference>
<dbReference type="AlphaFoldDB" id="A0AAE1BCV2"/>
<organism evidence="1 2">
    <name type="scientific">Elysia crispata</name>
    <name type="common">lettuce slug</name>
    <dbReference type="NCBI Taxonomy" id="231223"/>
    <lineage>
        <taxon>Eukaryota</taxon>
        <taxon>Metazoa</taxon>
        <taxon>Spiralia</taxon>
        <taxon>Lophotrochozoa</taxon>
        <taxon>Mollusca</taxon>
        <taxon>Gastropoda</taxon>
        <taxon>Heterobranchia</taxon>
        <taxon>Euthyneura</taxon>
        <taxon>Panpulmonata</taxon>
        <taxon>Sacoglossa</taxon>
        <taxon>Placobranchoidea</taxon>
        <taxon>Plakobranchidae</taxon>
        <taxon>Elysia</taxon>
    </lineage>
</organism>
<accession>A0AAE1BCV2</accession>
<gene>
    <name evidence="1" type="ORF">RRG08_020033</name>
</gene>
<evidence type="ECO:0000313" key="2">
    <source>
        <dbReference type="Proteomes" id="UP001283361"/>
    </source>
</evidence>
<protein>
    <submittedName>
        <fullName evidence="1">Uncharacterized protein</fullName>
    </submittedName>
</protein>
<proteinExistence type="predicted"/>
<sequence>MKSLGDHGYSPHRCLFPYELKLGNGTLQFKRKFLHIQFETKSKSKSVEDLRHVLITGATPTSPDTSGSHMSTSQQAEQVASVLLCPGLSVISVIPRLAAFLRVCSISLYICTVRQELAAKVASVLRGVEYIVWTKIS</sequence>
<keyword evidence="2" id="KW-1185">Reference proteome</keyword>
<dbReference type="EMBL" id="JAWDGP010000205">
    <property type="protein sequence ID" value="KAK3802932.1"/>
    <property type="molecule type" value="Genomic_DNA"/>
</dbReference>
<evidence type="ECO:0000313" key="1">
    <source>
        <dbReference type="EMBL" id="KAK3802932.1"/>
    </source>
</evidence>
<name>A0AAE1BCV2_9GAST</name>